<evidence type="ECO:0000256" key="1">
    <source>
        <dbReference type="ARBA" id="ARBA00022475"/>
    </source>
</evidence>
<dbReference type="Pfam" id="PF08478">
    <property type="entry name" value="POTRA_1"/>
    <property type="match status" value="1"/>
</dbReference>
<evidence type="ECO:0000256" key="4">
    <source>
        <dbReference type="ARBA" id="ARBA00022989"/>
    </source>
</evidence>
<keyword evidence="5" id="KW-0131">Cell cycle</keyword>
<evidence type="ECO:0000256" key="6">
    <source>
        <dbReference type="SAM" id="Phobius"/>
    </source>
</evidence>
<gene>
    <name evidence="8" type="ORF">NC998_02560</name>
</gene>
<organism evidence="8 9">
    <name type="scientific">Trichocoleus desertorum GB2-A4</name>
    <dbReference type="NCBI Taxonomy" id="2933944"/>
    <lineage>
        <taxon>Bacteria</taxon>
        <taxon>Bacillati</taxon>
        <taxon>Cyanobacteriota</taxon>
        <taxon>Cyanophyceae</taxon>
        <taxon>Leptolyngbyales</taxon>
        <taxon>Trichocoleusaceae</taxon>
        <taxon>Trichocoleus</taxon>
    </lineage>
</organism>
<evidence type="ECO:0000256" key="3">
    <source>
        <dbReference type="ARBA" id="ARBA00022692"/>
    </source>
</evidence>
<dbReference type="InterPro" id="IPR013685">
    <property type="entry name" value="POTRA_FtsQ_type"/>
</dbReference>
<keyword evidence="1" id="KW-1003">Cell membrane</keyword>
<name>A0ABV0J2I7_9CYAN</name>
<comment type="caution">
    <text evidence="8">The sequence shown here is derived from an EMBL/GenBank/DDBJ whole genome shotgun (WGS) entry which is preliminary data.</text>
</comment>
<dbReference type="RefSeq" id="WP_190431603.1">
    <property type="nucleotide sequence ID" value="NZ_JAMPKM010000001.1"/>
</dbReference>
<dbReference type="Proteomes" id="UP001464891">
    <property type="component" value="Unassembled WGS sequence"/>
</dbReference>
<proteinExistence type="predicted"/>
<protein>
    <submittedName>
        <fullName evidence="8">FtsQ-type POTRA domain-containing protein</fullName>
    </submittedName>
</protein>
<feature type="transmembrane region" description="Helical" evidence="6">
    <location>
        <begin position="32"/>
        <end position="54"/>
    </location>
</feature>
<feature type="domain" description="POTRA" evidence="7">
    <location>
        <begin position="59"/>
        <end position="125"/>
    </location>
</feature>
<keyword evidence="9" id="KW-1185">Reference proteome</keyword>
<keyword evidence="4 6" id="KW-1133">Transmembrane helix</keyword>
<keyword evidence="2" id="KW-0132">Cell division</keyword>
<evidence type="ECO:0000256" key="5">
    <source>
        <dbReference type="ARBA" id="ARBA00023306"/>
    </source>
</evidence>
<sequence>MTSISAVSQNELAQRRQKLRQERRLKALQTSWRTIAVSGLAGGLAWVITLPGWVIRQPEQVAIAGNRFLSSQAIQSLLPMAYPQSLLQLEPQAIAAQLESKAPIEDATVARQLFPPRLIVQVKERYPVAMISDLPNAEAVKDKETKPAIGLSNVGFLDANGVWIPIESYTSFDQSFQLPTLKIVGYQEQKRSQWAELYQSVSQSPVKVTEIDWRDPSNIVLKTELGIFHFGSYSSRFAEQIQAMDQLRKLSDKLNPKQVAYVDLQNPDAPSIQMQKANNSVKSNTDSTD</sequence>
<reference evidence="8 9" key="1">
    <citation type="submission" date="2022-04" db="EMBL/GenBank/DDBJ databases">
        <title>Positive selection, recombination, and allopatry shape intraspecific diversity of widespread and dominant cyanobacteria.</title>
        <authorList>
            <person name="Wei J."/>
            <person name="Shu W."/>
            <person name="Hu C."/>
        </authorList>
    </citation>
    <scope>NUCLEOTIDE SEQUENCE [LARGE SCALE GENOMIC DNA]</scope>
    <source>
        <strain evidence="8 9">GB2-A4</strain>
    </source>
</reference>
<keyword evidence="6" id="KW-0472">Membrane</keyword>
<dbReference type="EMBL" id="JAMPKM010000001">
    <property type="protein sequence ID" value="MEP0815973.1"/>
    <property type="molecule type" value="Genomic_DNA"/>
</dbReference>
<dbReference type="InterPro" id="IPR050487">
    <property type="entry name" value="FtsQ_DivIB"/>
</dbReference>
<accession>A0ABV0J2I7</accession>
<evidence type="ECO:0000256" key="2">
    <source>
        <dbReference type="ARBA" id="ARBA00022618"/>
    </source>
</evidence>
<dbReference type="PANTHER" id="PTHR37820:SF1">
    <property type="entry name" value="CELL DIVISION PROTEIN FTSQ"/>
    <property type="match status" value="1"/>
</dbReference>
<dbReference type="Gene3D" id="3.10.20.310">
    <property type="entry name" value="membrane protein fhac"/>
    <property type="match status" value="1"/>
</dbReference>
<evidence type="ECO:0000259" key="7">
    <source>
        <dbReference type="Pfam" id="PF08478"/>
    </source>
</evidence>
<dbReference type="PANTHER" id="PTHR37820">
    <property type="entry name" value="CELL DIVISION PROTEIN DIVIB"/>
    <property type="match status" value="1"/>
</dbReference>
<evidence type="ECO:0000313" key="8">
    <source>
        <dbReference type="EMBL" id="MEP0815973.1"/>
    </source>
</evidence>
<evidence type="ECO:0000313" key="9">
    <source>
        <dbReference type="Proteomes" id="UP001464891"/>
    </source>
</evidence>
<keyword evidence="3 6" id="KW-0812">Transmembrane</keyword>